<dbReference type="InterPro" id="IPR051861">
    <property type="entry name" value="NET_actin-binding_domain"/>
</dbReference>
<dbReference type="EMBL" id="OZ034822">
    <property type="protein sequence ID" value="CAL1411288.1"/>
    <property type="molecule type" value="Genomic_DNA"/>
</dbReference>
<evidence type="ECO:0000313" key="3">
    <source>
        <dbReference type="Proteomes" id="UP001497516"/>
    </source>
</evidence>
<gene>
    <name evidence="2" type="ORF">LTRI10_LOCUS50654</name>
</gene>
<name>A0AAV2GKL4_9ROSI</name>
<dbReference type="PANTHER" id="PTHR32258">
    <property type="entry name" value="PROTEIN NETWORKED 4A"/>
    <property type="match status" value="1"/>
</dbReference>
<evidence type="ECO:0000256" key="1">
    <source>
        <dbReference type="SAM" id="Coils"/>
    </source>
</evidence>
<dbReference type="Proteomes" id="UP001497516">
    <property type="component" value="Chromosome 9"/>
</dbReference>
<feature type="coiled-coil region" evidence="1">
    <location>
        <begin position="16"/>
        <end position="43"/>
    </location>
</feature>
<dbReference type="GO" id="GO:0051015">
    <property type="term" value="F:actin filament binding"/>
    <property type="evidence" value="ECO:0007669"/>
    <property type="project" value="TreeGrafter"/>
</dbReference>
<keyword evidence="1" id="KW-0175">Coiled coil</keyword>
<proteinExistence type="predicted"/>
<dbReference type="GO" id="GO:0005886">
    <property type="term" value="C:plasma membrane"/>
    <property type="evidence" value="ECO:0007669"/>
    <property type="project" value="TreeGrafter"/>
</dbReference>
<protein>
    <submittedName>
        <fullName evidence="2">Uncharacterized protein</fullName>
    </submittedName>
</protein>
<accession>A0AAV2GKL4</accession>
<evidence type="ECO:0000313" key="2">
    <source>
        <dbReference type="EMBL" id="CAL1411288.1"/>
    </source>
</evidence>
<dbReference type="PANTHER" id="PTHR32258:SF6">
    <property type="entry name" value="PROTEIN NETWORKED 1A"/>
    <property type="match status" value="1"/>
</dbReference>
<reference evidence="2 3" key="1">
    <citation type="submission" date="2024-04" db="EMBL/GenBank/DDBJ databases">
        <authorList>
            <person name="Fracassetti M."/>
        </authorList>
    </citation>
    <scope>NUCLEOTIDE SEQUENCE [LARGE SCALE GENOMIC DNA]</scope>
</reference>
<sequence length="151" mass="16957">MKTKVESSKGNDVVEMEKLKTRLQEVEEAIVQLAEANDQLRKDVCGGVVSSPEEMMVKAQSNGVTEQARKCSEKIGSLEFEVQNIQYVLLKLDEKSGETKKKSNVQHMLYGSKTGVLLWDFISSAGKRRSLRRRKKGCFCGCWRPAAIEEA</sequence>
<dbReference type="AlphaFoldDB" id="A0AAV2GKL4"/>
<keyword evidence="3" id="KW-1185">Reference proteome</keyword>
<organism evidence="2 3">
    <name type="scientific">Linum trigynum</name>
    <dbReference type="NCBI Taxonomy" id="586398"/>
    <lineage>
        <taxon>Eukaryota</taxon>
        <taxon>Viridiplantae</taxon>
        <taxon>Streptophyta</taxon>
        <taxon>Embryophyta</taxon>
        <taxon>Tracheophyta</taxon>
        <taxon>Spermatophyta</taxon>
        <taxon>Magnoliopsida</taxon>
        <taxon>eudicotyledons</taxon>
        <taxon>Gunneridae</taxon>
        <taxon>Pentapetalae</taxon>
        <taxon>rosids</taxon>
        <taxon>fabids</taxon>
        <taxon>Malpighiales</taxon>
        <taxon>Linaceae</taxon>
        <taxon>Linum</taxon>
    </lineage>
</organism>